<evidence type="ECO:0000256" key="1">
    <source>
        <dbReference type="SAM" id="MobiDB-lite"/>
    </source>
</evidence>
<evidence type="ECO:0000313" key="3">
    <source>
        <dbReference type="Proteomes" id="UP001362999"/>
    </source>
</evidence>
<feature type="compositionally biased region" description="Polar residues" evidence="1">
    <location>
        <begin position="55"/>
        <end position="67"/>
    </location>
</feature>
<dbReference type="AlphaFoldDB" id="A0AAW0B398"/>
<reference evidence="2 3" key="1">
    <citation type="journal article" date="2024" name="J Genomics">
        <title>Draft genome sequencing and assembly of Favolaschia claudopus CIRM-BRFM 2984 isolated from oak limbs.</title>
        <authorList>
            <person name="Navarro D."/>
            <person name="Drula E."/>
            <person name="Chaduli D."/>
            <person name="Cazenave R."/>
            <person name="Ahrendt S."/>
            <person name="Wang J."/>
            <person name="Lipzen A."/>
            <person name="Daum C."/>
            <person name="Barry K."/>
            <person name="Grigoriev I.V."/>
            <person name="Favel A."/>
            <person name="Rosso M.N."/>
            <person name="Martin F."/>
        </authorList>
    </citation>
    <scope>NUCLEOTIDE SEQUENCE [LARGE SCALE GENOMIC DNA]</scope>
    <source>
        <strain evidence="2 3">CIRM-BRFM 2984</strain>
    </source>
</reference>
<dbReference type="Proteomes" id="UP001362999">
    <property type="component" value="Unassembled WGS sequence"/>
</dbReference>
<organism evidence="2 3">
    <name type="scientific">Favolaschia claudopus</name>
    <dbReference type="NCBI Taxonomy" id="2862362"/>
    <lineage>
        <taxon>Eukaryota</taxon>
        <taxon>Fungi</taxon>
        <taxon>Dikarya</taxon>
        <taxon>Basidiomycota</taxon>
        <taxon>Agaricomycotina</taxon>
        <taxon>Agaricomycetes</taxon>
        <taxon>Agaricomycetidae</taxon>
        <taxon>Agaricales</taxon>
        <taxon>Marasmiineae</taxon>
        <taxon>Mycenaceae</taxon>
        <taxon>Favolaschia</taxon>
    </lineage>
</organism>
<proteinExistence type="predicted"/>
<dbReference type="EMBL" id="JAWWNJ010000041">
    <property type="protein sequence ID" value="KAK7020460.1"/>
    <property type="molecule type" value="Genomic_DNA"/>
</dbReference>
<accession>A0AAW0B398</accession>
<name>A0AAW0B398_9AGAR</name>
<keyword evidence="3" id="KW-1185">Reference proteome</keyword>
<feature type="compositionally biased region" description="Low complexity" evidence="1">
    <location>
        <begin position="32"/>
        <end position="54"/>
    </location>
</feature>
<evidence type="ECO:0000313" key="2">
    <source>
        <dbReference type="EMBL" id="KAK7020460.1"/>
    </source>
</evidence>
<sequence>MARKISDMFNETLAFASARANITESTAVPQASHTSSKSTPASSSVSSVAPQTTTDSDTTGPSINQKQSNAIGGVSLAELQPLYSSALYPTGFIVAKNCPERGAVLNSPVMNQHQPTTLPSQPATAPVPSITVSSLHSQPASGSSNLLSLQVLCDVDHLR</sequence>
<comment type="caution">
    <text evidence="2">The sequence shown here is derived from an EMBL/GenBank/DDBJ whole genome shotgun (WGS) entry which is preliminary data.</text>
</comment>
<feature type="region of interest" description="Disordered" evidence="1">
    <location>
        <begin position="25"/>
        <end position="67"/>
    </location>
</feature>
<protein>
    <submittedName>
        <fullName evidence="2">Uncharacterized protein</fullName>
    </submittedName>
</protein>
<gene>
    <name evidence="2" type="ORF">R3P38DRAFT_3198089</name>
</gene>